<sequence length="279" mass="31437">MITRKVYHTVFRSHLNSLAKVSKSLVPFLARTIQSTQISSTTQINSGLRIRPCTGNILEHSNYLGNADQLATQNNLGFSTQLTMVNLVHGINSAHGSQHILRGTTQLTATQLTGVNSAYDGQLGLGRSIHLRTVNTAWDGQNSLERSTQLRTVNSAYAQRMEIVYAQEGKIVYAQGRKTAYAQRRKNSLRSRKEKQFTLKKGKTSYAQEGKTAYDQGRKNNLCSKKEKQLTLKEGITAYVYRLRLKREKSLRLVAIETWLRQSPIHVQPLAFFLDINSP</sequence>
<accession>A0A2Z7CU11</accession>
<evidence type="ECO:0000313" key="2">
    <source>
        <dbReference type="Proteomes" id="UP000250235"/>
    </source>
</evidence>
<organism evidence="1 2">
    <name type="scientific">Dorcoceras hygrometricum</name>
    <dbReference type="NCBI Taxonomy" id="472368"/>
    <lineage>
        <taxon>Eukaryota</taxon>
        <taxon>Viridiplantae</taxon>
        <taxon>Streptophyta</taxon>
        <taxon>Embryophyta</taxon>
        <taxon>Tracheophyta</taxon>
        <taxon>Spermatophyta</taxon>
        <taxon>Magnoliopsida</taxon>
        <taxon>eudicotyledons</taxon>
        <taxon>Gunneridae</taxon>
        <taxon>Pentapetalae</taxon>
        <taxon>asterids</taxon>
        <taxon>lamiids</taxon>
        <taxon>Lamiales</taxon>
        <taxon>Gesneriaceae</taxon>
        <taxon>Didymocarpoideae</taxon>
        <taxon>Trichosporeae</taxon>
        <taxon>Loxocarpinae</taxon>
        <taxon>Dorcoceras</taxon>
    </lineage>
</organism>
<proteinExistence type="predicted"/>
<evidence type="ECO:0000313" key="1">
    <source>
        <dbReference type="EMBL" id="KZV48306.1"/>
    </source>
</evidence>
<name>A0A2Z7CU11_9LAMI</name>
<keyword evidence="2" id="KW-1185">Reference proteome</keyword>
<gene>
    <name evidence="1" type="ORF">F511_30721</name>
</gene>
<reference evidence="1 2" key="1">
    <citation type="journal article" date="2015" name="Proc. Natl. Acad. Sci. U.S.A.">
        <title>The resurrection genome of Boea hygrometrica: A blueprint for survival of dehydration.</title>
        <authorList>
            <person name="Xiao L."/>
            <person name="Yang G."/>
            <person name="Zhang L."/>
            <person name="Yang X."/>
            <person name="Zhao S."/>
            <person name="Ji Z."/>
            <person name="Zhou Q."/>
            <person name="Hu M."/>
            <person name="Wang Y."/>
            <person name="Chen M."/>
            <person name="Xu Y."/>
            <person name="Jin H."/>
            <person name="Xiao X."/>
            <person name="Hu G."/>
            <person name="Bao F."/>
            <person name="Hu Y."/>
            <person name="Wan P."/>
            <person name="Li L."/>
            <person name="Deng X."/>
            <person name="Kuang T."/>
            <person name="Xiang C."/>
            <person name="Zhu J.K."/>
            <person name="Oliver M.J."/>
            <person name="He Y."/>
        </authorList>
    </citation>
    <scope>NUCLEOTIDE SEQUENCE [LARGE SCALE GENOMIC DNA]</scope>
    <source>
        <strain evidence="2">cv. XS01</strain>
    </source>
</reference>
<dbReference type="AlphaFoldDB" id="A0A2Z7CU11"/>
<dbReference type="Proteomes" id="UP000250235">
    <property type="component" value="Unassembled WGS sequence"/>
</dbReference>
<protein>
    <submittedName>
        <fullName evidence="1">Uncharacterized protein</fullName>
    </submittedName>
</protein>
<dbReference type="EMBL" id="KQ993950">
    <property type="protein sequence ID" value="KZV48306.1"/>
    <property type="molecule type" value="Genomic_DNA"/>
</dbReference>